<reference evidence="2" key="1">
    <citation type="submission" date="2023-06" db="EMBL/GenBank/DDBJ databases">
        <authorList>
            <consortium name="Lawrence Berkeley National Laboratory"/>
            <person name="Ahrendt S."/>
            <person name="Sahu N."/>
            <person name="Indic B."/>
            <person name="Wong-Bajracharya J."/>
            <person name="Merenyi Z."/>
            <person name="Ke H.-M."/>
            <person name="Monk M."/>
            <person name="Kocsube S."/>
            <person name="Drula E."/>
            <person name="Lipzen A."/>
            <person name="Balint B."/>
            <person name="Henrissat B."/>
            <person name="Andreopoulos B."/>
            <person name="Martin F.M."/>
            <person name="Harder C.B."/>
            <person name="Rigling D."/>
            <person name="Ford K.L."/>
            <person name="Foster G.D."/>
            <person name="Pangilinan J."/>
            <person name="Papanicolaou A."/>
            <person name="Barry K."/>
            <person name="LaButti K."/>
            <person name="Viragh M."/>
            <person name="Koriabine M."/>
            <person name="Yan M."/>
            <person name="Riley R."/>
            <person name="Champramary S."/>
            <person name="Plett K.L."/>
            <person name="Tsai I.J."/>
            <person name="Slot J."/>
            <person name="Sipos G."/>
            <person name="Plett J."/>
            <person name="Nagy L.G."/>
            <person name="Grigoriev I.V."/>
        </authorList>
    </citation>
    <scope>NUCLEOTIDE SEQUENCE</scope>
    <source>
        <strain evidence="2">CCBAS 213</strain>
    </source>
</reference>
<dbReference type="AlphaFoldDB" id="A0AA39N9S4"/>
<feature type="transmembrane region" description="Helical" evidence="1">
    <location>
        <begin position="239"/>
        <end position="263"/>
    </location>
</feature>
<dbReference type="PANTHER" id="PTHR39466:SF1">
    <property type="entry name" value="RGS DOMAIN-CONTAINING PROTEIN"/>
    <property type="match status" value="1"/>
</dbReference>
<dbReference type="Proteomes" id="UP001175211">
    <property type="component" value="Unassembled WGS sequence"/>
</dbReference>
<accession>A0AA39N9S4</accession>
<evidence type="ECO:0000256" key="1">
    <source>
        <dbReference type="SAM" id="Phobius"/>
    </source>
</evidence>
<proteinExistence type="predicted"/>
<organism evidence="2 3">
    <name type="scientific">Armillaria tabescens</name>
    <name type="common">Ringless honey mushroom</name>
    <name type="synonym">Agaricus tabescens</name>
    <dbReference type="NCBI Taxonomy" id="1929756"/>
    <lineage>
        <taxon>Eukaryota</taxon>
        <taxon>Fungi</taxon>
        <taxon>Dikarya</taxon>
        <taxon>Basidiomycota</taxon>
        <taxon>Agaricomycotina</taxon>
        <taxon>Agaricomycetes</taxon>
        <taxon>Agaricomycetidae</taxon>
        <taxon>Agaricales</taxon>
        <taxon>Marasmiineae</taxon>
        <taxon>Physalacriaceae</taxon>
        <taxon>Desarmillaria</taxon>
    </lineage>
</organism>
<protein>
    <recommendedName>
        <fullName evidence="4">RGS domain-containing protein</fullName>
    </recommendedName>
</protein>
<dbReference type="SUPFAM" id="SSF48097">
    <property type="entry name" value="Regulator of G-protein signaling, RGS"/>
    <property type="match status" value="1"/>
</dbReference>
<gene>
    <name evidence="2" type="ORF">EV420DRAFT_118086</name>
</gene>
<name>A0AA39N9S4_ARMTA</name>
<keyword evidence="1" id="KW-1133">Transmembrane helix</keyword>
<keyword evidence="1" id="KW-0472">Membrane</keyword>
<sequence length="301" mass="34015">MHRTSKRGRTSEGSYLAKLHPWAAKLNTRHLAGITLAQVLRGGTCSPISFEDFELYLAFREHSLANLQFVAWYQDYRRRFSALDRRSSLRYRDGSESISSLTSLSSLLSNISHSKHDHVHSEPCNPISFSPSKDPDKPLLMPTPVYLPPVPLSSSPASNDRALRDECMNVISTFLTPDAPKALLLDPGLRDEVVRKLATNCDPDTLKPVYEAVYFYLDRIALPRFLANSTPNINLPKQILFYSLGVLYIIAAVIIAITLILFVPVPPQNNRAWRLLAFFPIRVRHISDMCRMARLLLPTMV</sequence>
<comment type="caution">
    <text evidence="2">The sequence shown here is derived from an EMBL/GenBank/DDBJ whole genome shotgun (WGS) entry which is preliminary data.</text>
</comment>
<evidence type="ECO:0008006" key="4">
    <source>
        <dbReference type="Google" id="ProtNLM"/>
    </source>
</evidence>
<dbReference type="InterPro" id="IPR044926">
    <property type="entry name" value="RGS_subdomain_2"/>
</dbReference>
<dbReference type="RefSeq" id="XP_060333337.1">
    <property type="nucleotide sequence ID" value="XM_060466226.1"/>
</dbReference>
<dbReference type="GeneID" id="85349774"/>
<evidence type="ECO:0000313" key="2">
    <source>
        <dbReference type="EMBL" id="KAK0461599.1"/>
    </source>
</evidence>
<dbReference type="EMBL" id="JAUEPS010000010">
    <property type="protein sequence ID" value="KAK0461599.1"/>
    <property type="molecule type" value="Genomic_DNA"/>
</dbReference>
<evidence type="ECO:0000313" key="3">
    <source>
        <dbReference type="Proteomes" id="UP001175211"/>
    </source>
</evidence>
<dbReference type="InterPro" id="IPR036305">
    <property type="entry name" value="RGS_sf"/>
</dbReference>
<dbReference type="PANTHER" id="PTHR39466">
    <property type="entry name" value="RGS DOMAIN-CONTAINING PROTEIN"/>
    <property type="match status" value="1"/>
</dbReference>
<dbReference type="Gene3D" id="1.10.167.10">
    <property type="entry name" value="Regulator of G-protein Signalling 4, domain 2"/>
    <property type="match status" value="1"/>
</dbReference>
<keyword evidence="3" id="KW-1185">Reference proteome</keyword>
<keyword evidence="1" id="KW-0812">Transmembrane</keyword>